<comment type="subcellular location">
    <subcellularLocation>
        <location evidence="1">Cell membrane</location>
        <topology evidence="1">Multi-pass membrane protein</topology>
    </subcellularLocation>
</comment>
<dbReference type="PANTHER" id="PTHR20855">
    <property type="entry name" value="ADIPOR/PROGESTIN RECEPTOR-RELATED"/>
    <property type="match status" value="1"/>
</dbReference>
<feature type="binding site" evidence="7">
    <location>
        <position position="185"/>
    </location>
    <ligand>
        <name>Zn(2+)</name>
        <dbReference type="ChEBI" id="CHEBI:29105"/>
    </ligand>
</feature>
<evidence type="ECO:0000313" key="9">
    <source>
        <dbReference type="EMBL" id="QAB15244.1"/>
    </source>
</evidence>
<feature type="transmembrane region" description="Helical" evidence="8">
    <location>
        <begin position="127"/>
        <end position="144"/>
    </location>
</feature>
<evidence type="ECO:0000256" key="5">
    <source>
        <dbReference type="ARBA" id="ARBA00022989"/>
    </source>
</evidence>
<evidence type="ECO:0000313" key="10">
    <source>
        <dbReference type="Proteomes" id="UP000285478"/>
    </source>
</evidence>
<keyword evidence="4 8" id="KW-0812">Transmembrane</keyword>
<feature type="transmembrane region" description="Helical" evidence="8">
    <location>
        <begin position="102"/>
        <end position="120"/>
    </location>
</feature>
<dbReference type="GO" id="GO:0046872">
    <property type="term" value="F:metal ion binding"/>
    <property type="evidence" value="ECO:0007669"/>
    <property type="project" value="UniProtKB-KW"/>
</dbReference>
<evidence type="ECO:0000256" key="2">
    <source>
        <dbReference type="ARBA" id="ARBA00008488"/>
    </source>
</evidence>
<dbReference type="GO" id="GO:0140911">
    <property type="term" value="F:pore-forming activity"/>
    <property type="evidence" value="ECO:0007669"/>
    <property type="project" value="InterPro"/>
</dbReference>
<feature type="binding site" evidence="7">
    <location>
        <position position="60"/>
    </location>
    <ligand>
        <name>Zn(2+)</name>
        <dbReference type="ChEBI" id="CHEBI:29105"/>
    </ligand>
</feature>
<keyword evidence="5 8" id="KW-1133">Transmembrane helix</keyword>
<feature type="transmembrane region" description="Helical" evidence="8">
    <location>
        <begin position="12"/>
        <end position="31"/>
    </location>
</feature>
<dbReference type="AlphaFoldDB" id="A0A410H2V0"/>
<dbReference type="InterPro" id="IPR005744">
    <property type="entry name" value="Hy-lIII"/>
</dbReference>
<dbReference type="EMBL" id="CP035033">
    <property type="protein sequence ID" value="QAB15244.1"/>
    <property type="molecule type" value="Genomic_DNA"/>
</dbReference>
<evidence type="ECO:0000256" key="1">
    <source>
        <dbReference type="ARBA" id="ARBA00004651"/>
    </source>
</evidence>
<reference evidence="9 10" key="1">
    <citation type="journal article" date="2018" name="Environ. Microbiol.">
        <title>Genomes of ubiquitous marine and hypersaline Hydrogenovibrio, Thiomicrorhabdus and Thiomicrospira spp. encode a diversity of mechanisms to sustain chemolithoautotrophy in heterogeneous environments.</title>
        <authorList>
            <person name="Scott K.M."/>
            <person name="Williams J."/>
            <person name="Porter C.M.B."/>
            <person name="Russel S."/>
            <person name="Harmer T.L."/>
            <person name="Paul J.H."/>
            <person name="Antonen K.M."/>
            <person name="Bridges M.K."/>
            <person name="Camper G.J."/>
            <person name="Campla C.K."/>
            <person name="Casella L.G."/>
            <person name="Chase E."/>
            <person name="Conrad J.W."/>
            <person name="Cruz M.C."/>
            <person name="Dunlap D.S."/>
            <person name="Duran L."/>
            <person name="Fahsbender E.M."/>
            <person name="Goldsmith D.B."/>
            <person name="Keeley R.F."/>
            <person name="Kondoff M.R."/>
            <person name="Kussy B.I."/>
            <person name="Lane M.K."/>
            <person name="Lawler S."/>
            <person name="Leigh B.A."/>
            <person name="Lewis C."/>
            <person name="Lostal L.M."/>
            <person name="Marking D."/>
            <person name="Mancera P.A."/>
            <person name="McClenthan E.C."/>
            <person name="McIntyre E.A."/>
            <person name="Mine J.A."/>
            <person name="Modi S."/>
            <person name="Moore B.D."/>
            <person name="Morgan W.A."/>
            <person name="Nelson K.M."/>
            <person name="Nguyen K.N."/>
            <person name="Ogburn N."/>
            <person name="Parrino D.G."/>
            <person name="Pedapudi A.D."/>
            <person name="Pelham R.P."/>
            <person name="Preece A.M."/>
            <person name="Rampersad E.A."/>
            <person name="Richardson J.C."/>
            <person name="Rodgers C.M."/>
            <person name="Schaffer B.L."/>
            <person name="Sheridan N.E."/>
            <person name="Solone M.R."/>
            <person name="Staley Z.R."/>
            <person name="Tabuchi M."/>
            <person name="Waide R.J."/>
            <person name="Wanjugi P.W."/>
            <person name="Young S."/>
            <person name="Clum A."/>
            <person name="Daum C."/>
            <person name="Huntemann M."/>
            <person name="Ivanova N."/>
            <person name="Kyrpides N."/>
            <person name="Mikhailova N."/>
            <person name="Palaniappan K."/>
            <person name="Pillay M."/>
            <person name="Reddy T.B.K."/>
            <person name="Shapiro N."/>
            <person name="Stamatis D."/>
            <person name="Varghese N."/>
            <person name="Woyke T."/>
            <person name="Boden R."/>
            <person name="Freyermuth S.K."/>
            <person name="Kerfeld C.A."/>
        </authorList>
    </citation>
    <scope>NUCLEOTIDE SEQUENCE [LARGE SCALE GENOMIC DNA]</scope>
    <source>
        <strain evidence="9 10">JR-2</strain>
    </source>
</reference>
<gene>
    <name evidence="9" type="ORF">EPV75_05960</name>
</gene>
<name>A0A410H2V0_9GAMM</name>
<sequence>MYYSEKFNSITHLVGAVFALMGLGALIAVGILQNDALLFIGFLTFGLTLVMLYSFSTLYHSFKHPLPKRIFQKLDHISIYLLIAGTYTPFTLVTLIDSSGLWILIIVWSLAIIGILLDLFIKERIEWLQLAIYLIMGWMVMFDFSHLKEALPTAGLYWLAIGGIAYTAGIIFYILDDKNLLRHAHGIWHLFVLAGSVCHFIAVIGYIR</sequence>
<protein>
    <submittedName>
        <fullName evidence="9">Hemolysin III family protein</fullName>
    </submittedName>
</protein>
<comment type="similarity">
    <text evidence="2">Belongs to the UPF0073 (Hly-III) family.</text>
</comment>
<dbReference type="PANTHER" id="PTHR20855:SF3">
    <property type="entry name" value="LD03007P"/>
    <property type="match status" value="1"/>
</dbReference>
<feature type="transmembrane region" description="Helical" evidence="8">
    <location>
        <begin position="187"/>
        <end position="207"/>
    </location>
</feature>
<dbReference type="RefSeq" id="WP_029937924.1">
    <property type="nucleotide sequence ID" value="NZ_CP035033.1"/>
</dbReference>
<evidence type="ECO:0000256" key="6">
    <source>
        <dbReference type="ARBA" id="ARBA00023136"/>
    </source>
</evidence>
<keyword evidence="7" id="KW-0479">Metal-binding</keyword>
<dbReference type="NCBIfam" id="TIGR01065">
    <property type="entry name" value="hlyIII"/>
    <property type="match status" value="1"/>
</dbReference>
<feature type="transmembrane region" description="Helical" evidence="8">
    <location>
        <begin position="77"/>
        <end position="96"/>
    </location>
</feature>
<dbReference type="Pfam" id="PF03006">
    <property type="entry name" value="HlyIII"/>
    <property type="match status" value="1"/>
</dbReference>
<organism evidence="9 10">
    <name type="scientific">Hydrogenovibrio thermophilus</name>
    <dbReference type="NCBI Taxonomy" id="265883"/>
    <lineage>
        <taxon>Bacteria</taxon>
        <taxon>Pseudomonadati</taxon>
        <taxon>Pseudomonadota</taxon>
        <taxon>Gammaproteobacteria</taxon>
        <taxon>Thiotrichales</taxon>
        <taxon>Piscirickettsiaceae</taxon>
        <taxon>Hydrogenovibrio</taxon>
    </lineage>
</organism>
<evidence type="ECO:0000256" key="8">
    <source>
        <dbReference type="SAM" id="Phobius"/>
    </source>
</evidence>
<dbReference type="InterPro" id="IPR004254">
    <property type="entry name" value="AdipoR/HlyIII-related"/>
</dbReference>
<feature type="transmembrane region" description="Helical" evidence="8">
    <location>
        <begin position="156"/>
        <end position="175"/>
    </location>
</feature>
<evidence type="ECO:0000256" key="3">
    <source>
        <dbReference type="ARBA" id="ARBA00022475"/>
    </source>
</evidence>
<accession>A0A410H2V0</accession>
<evidence type="ECO:0000256" key="4">
    <source>
        <dbReference type="ARBA" id="ARBA00022692"/>
    </source>
</evidence>
<keyword evidence="3" id="KW-1003">Cell membrane</keyword>
<dbReference type="Proteomes" id="UP000285478">
    <property type="component" value="Chromosome"/>
</dbReference>
<feature type="transmembrane region" description="Helical" evidence="8">
    <location>
        <begin position="37"/>
        <end position="56"/>
    </location>
</feature>
<evidence type="ECO:0000256" key="7">
    <source>
        <dbReference type="PIRSR" id="PIRSR604254-1"/>
    </source>
</evidence>
<proteinExistence type="inferred from homology"/>
<dbReference type="KEGG" id="htr:EPV75_05960"/>
<keyword evidence="10" id="KW-1185">Reference proteome</keyword>
<dbReference type="GO" id="GO:0005886">
    <property type="term" value="C:plasma membrane"/>
    <property type="evidence" value="ECO:0007669"/>
    <property type="project" value="UniProtKB-SubCell"/>
</dbReference>
<keyword evidence="7" id="KW-0862">Zinc</keyword>
<keyword evidence="6 8" id="KW-0472">Membrane</keyword>
<feature type="binding site" evidence="7">
    <location>
        <position position="189"/>
    </location>
    <ligand>
        <name>Zn(2+)</name>
        <dbReference type="ChEBI" id="CHEBI:29105"/>
    </ligand>
</feature>